<dbReference type="Proteomes" id="UP000005737">
    <property type="component" value="Unassembled WGS sequence"/>
</dbReference>
<evidence type="ECO:0000313" key="2">
    <source>
        <dbReference type="EMBL" id="EHQ06462.1"/>
    </source>
</evidence>
<gene>
    <name evidence="2" type="ORF">Lepil_1779</name>
</gene>
<dbReference type="EMBL" id="JH597773">
    <property type="protein sequence ID" value="EHQ06462.1"/>
    <property type="molecule type" value="Genomic_DNA"/>
</dbReference>
<accession>H2CCZ2</accession>
<dbReference type="Pfam" id="PF26621">
    <property type="entry name" value="DUF8198"/>
    <property type="match status" value="1"/>
</dbReference>
<dbReference type="NCBIfam" id="NF047641">
    <property type="entry name" value="FFLEE_fam"/>
    <property type="match status" value="1"/>
</dbReference>
<feature type="domain" description="DUF8198" evidence="1">
    <location>
        <begin position="14"/>
        <end position="208"/>
    </location>
</feature>
<evidence type="ECO:0000259" key="1">
    <source>
        <dbReference type="Pfam" id="PF26621"/>
    </source>
</evidence>
<dbReference type="HOGENOM" id="CLU_1308874_0_0_12"/>
<proteinExistence type="predicted"/>
<dbReference type="AlphaFoldDB" id="H2CCZ2"/>
<dbReference type="InterPro" id="IPR058063">
    <property type="entry name" value="FFLEE_fam"/>
</dbReference>
<evidence type="ECO:0000313" key="3">
    <source>
        <dbReference type="Proteomes" id="UP000005737"/>
    </source>
</evidence>
<dbReference type="STRING" id="183.GCA_002009735_02906"/>
<organism evidence="2 3">
    <name type="scientific">Leptonema illini DSM 21528</name>
    <dbReference type="NCBI Taxonomy" id="929563"/>
    <lineage>
        <taxon>Bacteria</taxon>
        <taxon>Pseudomonadati</taxon>
        <taxon>Spirochaetota</taxon>
        <taxon>Spirochaetia</taxon>
        <taxon>Leptospirales</taxon>
        <taxon>Leptospiraceae</taxon>
        <taxon>Leptonema</taxon>
    </lineage>
</organism>
<keyword evidence="3" id="KW-1185">Reference proteome</keyword>
<reference evidence="2 3" key="1">
    <citation type="submission" date="2011-10" db="EMBL/GenBank/DDBJ databases">
        <title>The Improved High-Quality Draft genome of Leptonema illini DSM 21528.</title>
        <authorList>
            <consortium name="US DOE Joint Genome Institute (JGI-PGF)"/>
            <person name="Lucas S."/>
            <person name="Copeland A."/>
            <person name="Lapidus A."/>
            <person name="Glavina del Rio T."/>
            <person name="Dalin E."/>
            <person name="Tice H."/>
            <person name="Bruce D."/>
            <person name="Goodwin L."/>
            <person name="Pitluck S."/>
            <person name="Peters L."/>
            <person name="Mikhailova N."/>
            <person name="Held B."/>
            <person name="Kyrpides N."/>
            <person name="Mavromatis K."/>
            <person name="Ivanova N."/>
            <person name="Markowitz V."/>
            <person name="Cheng J.-F."/>
            <person name="Hugenholtz P."/>
            <person name="Woyke T."/>
            <person name="Wu D."/>
            <person name="Gronow S."/>
            <person name="Wellnitz S."/>
            <person name="Brambilla E.-M."/>
            <person name="Klenk H.-P."/>
            <person name="Eisen J.A."/>
        </authorList>
    </citation>
    <scope>NUCLEOTIDE SEQUENCE [LARGE SCALE GENOMIC DNA]</scope>
    <source>
        <strain evidence="2 3">DSM 21528</strain>
    </source>
</reference>
<sequence>METIRQVVVHRMIERLQSDYGDFIEGVKGFSTIPEFFRDYLYSPPNKEKRDATLEQLYGKLKSITGPEMTENIHKLILLIQISDDLDRSTAKALLDGPLKNDPSSHATISDDEMEEAIFRAGGYENRIKQIELICETLSFFFALSKLPFIKLVMAPIKVAASLVGAEDLVGTMEKGYEISREIKDMKPFVQAFRERETAYVERLWARSAR</sequence>
<dbReference type="InterPro" id="IPR058511">
    <property type="entry name" value="DUF8198"/>
</dbReference>
<name>H2CCZ2_9LEPT</name>
<protein>
    <recommendedName>
        <fullName evidence="1">DUF8198 domain-containing protein</fullName>
    </recommendedName>
</protein>